<evidence type="ECO:0000256" key="5">
    <source>
        <dbReference type="ARBA" id="ARBA00022692"/>
    </source>
</evidence>
<keyword evidence="7 10" id="KW-0472">Membrane</keyword>
<comment type="caution">
    <text evidence="12">The sequence shown here is derived from an EMBL/GenBank/DDBJ whole genome shotgun (WGS) entry which is preliminary data.</text>
</comment>
<proteinExistence type="inferred from homology"/>
<dbReference type="GO" id="GO:0005886">
    <property type="term" value="C:plasma membrane"/>
    <property type="evidence" value="ECO:0007669"/>
    <property type="project" value="UniProtKB-SubCell"/>
</dbReference>
<dbReference type="CDD" id="cd17502">
    <property type="entry name" value="MFS_Azr1_MDR_like"/>
    <property type="match status" value="1"/>
</dbReference>
<evidence type="ECO:0000259" key="11">
    <source>
        <dbReference type="PROSITE" id="PS50850"/>
    </source>
</evidence>
<feature type="transmembrane region" description="Helical" evidence="10">
    <location>
        <begin position="501"/>
        <end position="517"/>
    </location>
</feature>
<keyword evidence="3" id="KW-0813">Transport</keyword>
<feature type="transmembrane region" description="Helical" evidence="10">
    <location>
        <begin position="444"/>
        <end position="464"/>
    </location>
</feature>
<gene>
    <name evidence="12" type="ORF">N7496_007713</name>
</gene>
<comment type="similarity">
    <text evidence="2">Belongs to the major facilitator superfamily. TCR/Tet family.</text>
</comment>
<dbReference type="Pfam" id="PF07690">
    <property type="entry name" value="MFS_1"/>
    <property type="match status" value="1"/>
</dbReference>
<dbReference type="GO" id="GO:0022857">
    <property type="term" value="F:transmembrane transporter activity"/>
    <property type="evidence" value="ECO:0007669"/>
    <property type="project" value="InterPro"/>
</dbReference>
<dbReference type="OrthoDB" id="10021397at2759"/>
<dbReference type="InterPro" id="IPR020846">
    <property type="entry name" value="MFS_dom"/>
</dbReference>
<feature type="region of interest" description="Disordered" evidence="9">
    <location>
        <begin position="1"/>
        <end position="133"/>
    </location>
</feature>
<feature type="transmembrane region" description="Helical" evidence="10">
    <location>
        <begin position="209"/>
        <end position="227"/>
    </location>
</feature>
<feature type="transmembrane region" description="Helical" evidence="10">
    <location>
        <begin position="370"/>
        <end position="391"/>
    </location>
</feature>
<evidence type="ECO:0000256" key="6">
    <source>
        <dbReference type="ARBA" id="ARBA00022989"/>
    </source>
</evidence>
<evidence type="ECO:0000313" key="13">
    <source>
        <dbReference type="Proteomes" id="UP001147782"/>
    </source>
</evidence>
<dbReference type="PROSITE" id="PS50850">
    <property type="entry name" value="MFS"/>
    <property type="match status" value="1"/>
</dbReference>
<dbReference type="EMBL" id="JAPZBS010000007">
    <property type="protein sequence ID" value="KAJ5367953.1"/>
    <property type="molecule type" value="Genomic_DNA"/>
</dbReference>
<feature type="transmembrane region" description="Helical" evidence="10">
    <location>
        <begin position="266"/>
        <end position="286"/>
    </location>
</feature>
<reference evidence="12" key="1">
    <citation type="submission" date="2022-11" db="EMBL/GenBank/DDBJ databases">
        <authorList>
            <person name="Petersen C."/>
        </authorList>
    </citation>
    <scope>NUCLEOTIDE SEQUENCE</scope>
    <source>
        <strain evidence="12">IBT 29864</strain>
    </source>
</reference>
<feature type="transmembrane region" description="Helical" evidence="10">
    <location>
        <begin position="298"/>
        <end position="319"/>
    </location>
</feature>
<evidence type="ECO:0000256" key="1">
    <source>
        <dbReference type="ARBA" id="ARBA00004651"/>
    </source>
</evidence>
<evidence type="ECO:0000256" key="7">
    <source>
        <dbReference type="ARBA" id="ARBA00023136"/>
    </source>
</evidence>
<dbReference type="RefSeq" id="XP_056552695.1">
    <property type="nucleotide sequence ID" value="XM_056700632.1"/>
</dbReference>
<feature type="transmembrane region" description="Helical" evidence="10">
    <location>
        <begin position="537"/>
        <end position="558"/>
    </location>
</feature>
<sequence>MSTFFSSSSSPKDTGTESPADLNKGDTTTSAAPTLASHNALPSDMEAQSQREKSPKPSSEKESTLVNEPIRDSAVSEDTNKETTRDNQPPEVIPNEDSNKEPVVKNDTEKEAAKEEDKNSSDDDAENTAKEPEPEYPTAFKLLLITIALCLCVFCVALDNTIIATAIPKITDQFNSLDDVGWYGSAYLLTTCSVTLMFGKFYTFYSIKWIYLIALSIFEIGSLVCAVTPNSVGLICGRAIAGLGAAGLFSGSILIITQSVPLVKRPMYTGLVGSMFGIASVAGPLMGGAFTDRLTWRWCFYINLPIGAVTFFFILFFFKNPKSLKDAKGWKEQLAEIDLLGSFFFLPAIISLLLALQWGGTKYPWSSGRIIALFVVFGVLIIIFIGVQWWGQERATVPPRLIKNRNVWGSAWYALAIGAAYFVLVYYLPIWFQAIKGASAVKSGIMNLPMIITVVLVSILAGGLVTACGYYTPFMIASSIIMTIGAGLLSTLEVDSGHPKWIGYQALFGIGLGLGMQQPMIVAQTALSAGDVPSGTAIVMFAQTLGGSIFISVAQNIFQNQLVTNIRADAPTANAAELVAAGATMLRTVVSGPVLERVLVAYNDAITQTFYVAVAMGALSLIGPIFVEWLSVKGKKVEMAAV</sequence>
<feature type="transmembrane region" description="Helical" evidence="10">
    <location>
        <begin position="411"/>
        <end position="432"/>
    </location>
</feature>
<evidence type="ECO:0000256" key="8">
    <source>
        <dbReference type="ARBA" id="ARBA00023180"/>
    </source>
</evidence>
<keyword evidence="6 10" id="KW-1133">Transmembrane helix</keyword>
<evidence type="ECO:0000256" key="3">
    <source>
        <dbReference type="ARBA" id="ARBA00022448"/>
    </source>
</evidence>
<feature type="compositionally biased region" description="Basic and acidic residues" evidence="9">
    <location>
        <begin position="97"/>
        <end position="133"/>
    </location>
</feature>
<feature type="domain" description="Major facilitator superfamily (MFS) profile" evidence="11">
    <location>
        <begin position="145"/>
        <end position="635"/>
    </location>
</feature>
<feature type="transmembrane region" description="Helical" evidence="10">
    <location>
        <begin position="180"/>
        <end position="203"/>
    </location>
</feature>
<keyword evidence="5 10" id="KW-0812">Transmembrane</keyword>
<dbReference type="InterPro" id="IPR011701">
    <property type="entry name" value="MFS"/>
</dbReference>
<evidence type="ECO:0000256" key="2">
    <source>
        <dbReference type="ARBA" id="ARBA00007520"/>
    </source>
</evidence>
<evidence type="ECO:0000256" key="9">
    <source>
        <dbReference type="SAM" id="MobiDB-lite"/>
    </source>
</evidence>
<reference evidence="12" key="2">
    <citation type="journal article" date="2023" name="IMA Fungus">
        <title>Comparative genomic study of the Penicillium genus elucidates a diverse pangenome and 15 lateral gene transfer events.</title>
        <authorList>
            <person name="Petersen C."/>
            <person name="Sorensen T."/>
            <person name="Nielsen M.R."/>
            <person name="Sondergaard T.E."/>
            <person name="Sorensen J.L."/>
            <person name="Fitzpatrick D.A."/>
            <person name="Frisvad J.C."/>
            <person name="Nielsen K.L."/>
        </authorList>
    </citation>
    <scope>NUCLEOTIDE SEQUENCE</scope>
    <source>
        <strain evidence="12">IBT 29864</strain>
    </source>
</reference>
<dbReference type="SUPFAM" id="SSF103473">
    <property type="entry name" value="MFS general substrate transporter"/>
    <property type="match status" value="1"/>
</dbReference>
<dbReference type="PANTHER" id="PTHR23501">
    <property type="entry name" value="MAJOR FACILITATOR SUPERFAMILY"/>
    <property type="match status" value="1"/>
</dbReference>
<feature type="compositionally biased region" description="Low complexity" evidence="9">
    <location>
        <begin position="1"/>
        <end position="10"/>
    </location>
</feature>
<evidence type="ECO:0000256" key="10">
    <source>
        <dbReference type="SAM" id="Phobius"/>
    </source>
</evidence>
<accession>A0A9W9RX10</accession>
<dbReference type="InterPro" id="IPR036259">
    <property type="entry name" value="MFS_trans_sf"/>
</dbReference>
<name>A0A9W9RX10_9EURO</name>
<keyword evidence="13" id="KW-1185">Reference proteome</keyword>
<organism evidence="12 13">
    <name type="scientific">Penicillium cataractarum</name>
    <dbReference type="NCBI Taxonomy" id="2100454"/>
    <lineage>
        <taxon>Eukaryota</taxon>
        <taxon>Fungi</taxon>
        <taxon>Dikarya</taxon>
        <taxon>Ascomycota</taxon>
        <taxon>Pezizomycotina</taxon>
        <taxon>Eurotiomycetes</taxon>
        <taxon>Eurotiomycetidae</taxon>
        <taxon>Eurotiales</taxon>
        <taxon>Aspergillaceae</taxon>
        <taxon>Penicillium</taxon>
    </lineage>
</organism>
<evidence type="ECO:0000256" key="4">
    <source>
        <dbReference type="ARBA" id="ARBA00022475"/>
    </source>
</evidence>
<keyword evidence="4" id="KW-1003">Cell membrane</keyword>
<feature type="compositionally biased region" description="Basic and acidic residues" evidence="9">
    <location>
        <begin position="49"/>
        <end position="63"/>
    </location>
</feature>
<dbReference type="FunFam" id="1.20.1720.10:FF:000012">
    <property type="entry name" value="MFS toxin efflux pump (AflT)"/>
    <property type="match status" value="1"/>
</dbReference>
<evidence type="ECO:0000313" key="12">
    <source>
        <dbReference type="EMBL" id="KAJ5367953.1"/>
    </source>
</evidence>
<dbReference type="Gene3D" id="1.20.1250.20">
    <property type="entry name" value="MFS general substrate transporter like domains"/>
    <property type="match status" value="1"/>
</dbReference>
<dbReference type="Gene3D" id="1.20.1720.10">
    <property type="entry name" value="Multidrug resistance protein D"/>
    <property type="match status" value="1"/>
</dbReference>
<feature type="transmembrane region" description="Helical" evidence="10">
    <location>
        <begin position="142"/>
        <end position="168"/>
    </location>
</feature>
<feature type="transmembrane region" description="Helical" evidence="10">
    <location>
        <begin position="339"/>
        <end position="358"/>
    </location>
</feature>
<dbReference type="Proteomes" id="UP001147782">
    <property type="component" value="Unassembled WGS sequence"/>
</dbReference>
<protein>
    <submittedName>
        <fullName evidence="12">Efflux pump roqT</fullName>
    </submittedName>
</protein>
<dbReference type="AlphaFoldDB" id="A0A9W9RX10"/>
<dbReference type="PRINTS" id="PR01036">
    <property type="entry name" value="TCRTETB"/>
</dbReference>
<dbReference type="FunFam" id="1.20.1250.20:FF:000196">
    <property type="entry name" value="MFS toxin efflux pump (AflT)"/>
    <property type="match status" value="1"/>
</dbReference>
<dbReference type="PANTHER" id="PTHR23501:SF199">
    <property type="entry name" value="MFS EFFLUX TRANSPORTER INPD-RELATED"/>
    <property type="match status" value="1"/>
</dbReference>
<comment type="subcellular location">
    <subcellularLocation>
        <location evidence="1">Cell membrane</location>
        <topology evidence="1">Multi-pass membrane protein</topology>
    </subcellularLocation>
</comment>
<feature type="transmembrane region" description="Helical" evidence="10">
    <location>
        <begin position="470"/>
        <end position="489"/>
    </location>
</feature>
<dbReference type="GeneID" id="81439811"/>
<keyword evidence="8" id="KW-0325">Glycoprotein</keyword>
<feature type="transmembrane region" description="Helical" evidence="10">
    <location>
        <begin position="610"/>
        <end position="630"/>
    </location>
</feature>
<feature type="transmembrane region" description="Helical" evidence="10">
    <location>
        <begin position="239"/>
        <end position="260"/>
    </location>
</feature>
<dbReference type="FunFam" id="1.20.1250.20:FF:000489">
    <property type="entry name" value="MFS general substrate transporter"/>
    <property type="match status" value="1"/>
</dbReference>